<name>A0A7W6EUN0_9SPHN</name>
<evidence type="ECO:0000313" key="3">
    <source>
        <dbReference type="Proteomes" id="UP000562395"/>
    </source>
</evidence>
<feature type="transmembrane region" description="Helical" evidence="1">
    <location>
        <begin position="35"/>
        <end position="63"/>
    </location>
</feature>
<dbReference type="EMBL" id="JACICY010000001">
    <property type="protein sequence ID" value="MBB3858889.1"/>
    <property type="molecule type" value="Genomic_DNA"/>
</dbReference>
<proteinExistence type="predicted"/>
<protein>
    <submittedName>
        <fullName evidence="2">Uncharacterized protein</fullName>
    </submittedName>
</protein>
<gene>
    <name evidence="2" type="ORF">GGQ88_000129</name>
</gene>
<dbReference type="AlphaFoldDB" id="A0A7W6EUN0"/>
<organism evidence="2 3">
    <name type="scientific">Novosphingobium hassiacum</name>
    <dbReference type="NCBI Taxonomy" id="173676"/>
    <lineage>
        <taxon>Bacteria</taxon>
        <taxon>Pseudomonadati</taxon>
        <taxon>Pseudomonadota</taxon>
        <taxon>Alphaproteobacteria</taxon>
        <taxon>Sphingomonadales</taxon>
        <taxon>Sphingomonadaceae</taxon>
        <taxon>Novosphingobium</taxon>
    </lineage>
</organism>
<dbReference type="RefSeq" id="WP_183611096.1">
    <property type="nucleotide sequence ID" value="NZ_JACICY010000001.1"/>
</dbReference>
<sequence>MIELLGSVYLLGLVVCLVTAGRMAAHEPTSHGQSIIIPLGCAFAFFWPIALVYFALVGLVLGIRKLFR</sequence>
<keyword evidence="1" id="KW-0472">Membrane</keyword>
<comment type="caution">
    <text evidence="2">The sequence shown here is derived from an EMBL/GenBank/DDBJ whole genome shotgun (WGS) entry which is preliminary data.</text>
</comment>
<evidence type="ECO:0000256" key="1">
    <source>
        <dbReference type="SAM" id="Phobius"/>
    </source>
</evidence>
<keyword evidence="1" id="KW-1133">Transmembrane helix</keyword>
<accession>A0A7W6EUN0</accession>
<dbReference type="Proteomes" id="UP000562395">
    <property type="component" value="Unassembled WGS sequence"/>
</dbReference>
<keyword evidence="1" id="KW-0812">Transmembrane</keyword>
<reference evidence="2 3" key="1">
    <citation type="submission" date="2020-08" db="EMBL/GenBank/DDBJ databases">
        <title>Genomic Encyclopedia of Type Strains, Phase IV (KMG-IV): sequencing the most valuable type-strain genomes for metagenomic binning, comparative biology and taxonomic classification.</title>
        <authorList>
            <person name="Goeker M."/>
        </authorList>
    </citation>
    <scope>NUCLEOTIDE SEQUENCE [LARGE SCALE GENOMIC DNA]</scope>
    <source>
        <strain evidence="2 3">DSM 14552</strain>
    </source>
</reference>
<keyword evidence="3" id="KW-1185">Reference proteome</keyword>
<evidence type="ECO:0000313" key="2">
    <source>
        <dbReference type="EMBL" id="MBB3858889.1"/>
    </source>
</evidence>